<feature type="region of interest" description="Disordered" evidence="1">
    <location>
        <begin position="272"/>
        <end position="317"/>
    </location>
</feature>
<dbReference type="InterPro" id="IPR008969">
    <property type="entry name" value="CarboxyPept-like_regulatory"/>
</dbReference>
<keyword evidence="4" id="KW-0378">Hydrolase</keyword>
<dbReference type="RefSeq" id="WP_348260731.1">
    <property type="nucleotide sequence ID" value="NZ_CP121196.1"/>
</dbReference>
<dbReference type="EMBL" id="CP121196">
    <property type="protein sequence ID" value="XBH15498.1"/>
    <property type="molecule type" value="Genomic_DNA"/>
</dbReference>
<gene>
    <name evidence="4" type="ORF">P8935_13060</name>
</gene>
<keyword evidence="4" id="KW-0645">Protease</keyword>
<feature type="transmembrane region" description="Helical" evidence="2">
    <location>
        <begin position="325"/>
        <end position="345"/>
    </location>
</feature>
<dbReference type="AlphaFoldDB" id="A0AAU7DE12"/>
<name>A0AAU7DE12_9BACT</name>
<evidence type="ECO:0000256" key="1">
    <source>
        <dbReference type="SAM" id="MobiDB-lite"/>
    </source>
</evidence>
<dbReference type="GO" id="GO:0004180">
    <property type="term" value="F:carboxypeptidase activity"/>
    <property type="evidence" value="ECO:0007669"/>
    <property type="project" value="UniProtKB-KW"/>
</dbReference>
<evidence type="ECO:0000313" key="4">
    <source>
        <dbReference type="EMBL" id="XBH15498.1"/>
    </source>
</evidence>
<dbReference type="SUPFAM" id="SSF49464">
    <property type="entry name" value="Carboxypeptidase regulatory domain-like"/>
    <property type="match status" value="1"/>
</dbReference>
<keyword evidence="2" id="KW-1133">Transmembrane helix</keyword>
<keyword evidence="2" id="KW-0812">Transmembrane</keyword>
<evidence type="ECO:0000256" key="2">
    <source>
        <dbReference type="SAM" id="Phobius"/>
    </source>
</evidence>
<proteinExistence type="predicted"/>
<keyword evidence="4" id="KW-0121">Carboxypeptidase</keyword>
<protein>
    <submittedName>
        <fullName evidence="4">Carboxypeptidase-like regulatory domain-containing protein</fullName>
    </submittedName>
</protein>
<keyword evidence="2" id="KW-0472">Membrane</keyword>
<reference evidence="4" key="1">
    <citation type="submission" date="2023-03" db="EMBL/GenBank/DDBJ databases">
        <title>Edaphobacter sp.</title>
        <authorList>
            <person name="Huber K.J."/>
            <person name="Papendorf J."/>
            <person name="Pilke C."/>
            <person name="Bunk B."/>
            <person name="Sproeer C."/>
            <person name="Pester M."/>
        </authorList>
    </citation>
    <scope>NUCLEOTIDE SEQUENCE</scope>
    <source>
        <strain evidence="4">DSM 110680</strain>
    </source>
</reference>
<feature type="signal peptide" evidence="3">
    <location>
        <begin position="1"/>
        <end position="24"/>
    </location>
</feature>
<feature type="chain" id="PRO_5043425494" evidence="3">
    <location>
        <begin position="25"/>
        <end position="429"/>
    </location>
</feature>
<keyword evidence="3" id="KW-0732">Signal</keyword>
<organism evidence="4">
    <name type="scientific">Telmatobacter sp. DSM 110680</name>
    <dbReference type="NCBI Taxonomy" id="3036704"/>
    <lineage>
        <taxon>Bacteria</taxon>
        <taxon>Pseudomonadati</taxon>
        <taxon>Acidobacteriota</taxon>
        <taxon>Terriglobia</taxon>
        <taxon>Terriglobales</taxon>
        <taxon>Acidobacteriaceae</taxon>
        <taxon>Telmatobacter</taxon>
    </lineage>
</organism>
<accession>A0AAU7DE12</accession>
<sequence>MRSKRTFLHAATTCLLFAGALAQAAQLTGTVTNKTTGKPAAGDVVVLVEPMTGMTEVAHTTVDASGHYTINRPSNAPALVKVTHQGAEFFADAPQSGTIPDVAVYDVAQKVDGVFVEADVLELEVANGQLHVIERYFVHNTSMPPRTQWSPKSFEIVLPEEAVVESAQGQRPSTGSLPTTLKLQPNGAKGHYAFNFPIQPDEGDKDTQFNISYALPYNGSFTFRPQESLATQSVGVLLPKSMTFTPGSGSAFTAINQDPNIQTFVAKNATPGKPLEFQVSGTGSMPREDQGAAGPGGPAAAAPGNGQPGGGIGEPINTPDPLSKYKWWILGGLALVFAAAAAFLLRKPEGTIGAVAQVPGAGVVTSAPHSYPATAISAASKNGALLSVLKEELFSLESEKLTGAVTPAEYAETKAALETVLKRALKNKS</sequence>
<evidence type="ECO:0000256" key="3">
    <source>
        <dbReference type="SAM" id="SignalP"/>
    </source>
</evidence>